<reference evidence="2" key="1">
    <citation type="submission" date="2016-02" db="EMBL/GenBank/DDBJ databases">
        <title>Genome sequence of Bacillus trypoxylicola KCTC 13244(T).</title>
        <authorList>
            <person name="Jeong H."/>
            <person name="Park S.-H."/>
            <person name="Choi S.-K."/>
        </authorList>
    </citation>
    <scope>NUCLEOTIDE SEQUENCE [LARGE SCALE GENOMIC DNA]</scope>
    <source>
        <strain evidence="2">KCTC 13244</strain>
    </source>
</reference>
<dbReference type="InterPro" id="IPR022742">
    <property type="entry name" value="Hydrolase_4"/>
</dbReference>
<evidence type="ECO:0000259" key="1">
    <source>
        <dbReference type="Pfam" id="PF12146"/>
    </source>
</evidence>
<accession>A0A162EFY8</accession>
<protein>
    <submittedName>
        <fullName evidence="2">Esterase</fullName>
    </submittedName>
</protein>
<dbReference type="Proteomes" id="UP000075806">
    <property type="component" value="Unassembled WGS sequence"/>
</dbReference>
<dbReference type="OrthoDB" id="31158at2"/>
<dbReference type="InterPro" id="IPR029058">
    <property type="entry name" value="AB_hydrolase_fold"/>
</dbReference>
<gene>
    <name evidence="2" type="ORF">AZF04_06235</name>
</gene>
<organism evidence="2 3">
    <name type="scientific">Alkalihalobacillus trypoxylicola</name>
    <dbReference type="NCBI Taxonomy" id="519424"/>
    <lineage>
        <taxon>Bacteria</taxon>
        <taxon>Bacillati</taxon>
        <taxon>Bacillota</taxon>
        <taxon>Bacilli</taxon>
        <taxon>Bacillales</taxon>
        <taxon>Bacillaceae</taxon>
        <taxon>Alkalihalobacillus</taxon>
    </lineage>
</organism>
<evidence type="ECO:0000313" key="2">
    <source>
        <dbReference type="EMBL" id="KYG32480.1"/>
    </source>
</evidence>
<dbReference type="SUPFAM" id="SSF53474">
    <property type="entry name" value="alpha/beta-Hydrolases"/>
    <property type="match status" value="1"/>
</dbReference>
<dbReference type="EMBL" id="LTAO01000012">
    <property type="protein sequence ID" value="KYG32480.1"/>
    <property type="molecule type" value="Genomic_DNA"/>
</dbReference>
<evidence type="ECO:0000313" key="3">
    <source>
        <dbReference type="Proteomes" id="UP000075806"/>
    </source>
</evidence>
<dbReference type="AlphaFoldDB" id="A0A162EFY8"/>
<dbReference type="Pfam" id="PF12146">
    <property type="entry name" value="Hydrolase_4"/>
    <property type="match status" value="1"/>
</dbReference>
<feature type="domain" description="Serine aminopeptidase S33" evidence="1">
    <location>
        <begin position="30"/>
        <end position="148"/>
    </location>
</feature>
<dbReference type="Gene3D" id="3.40.50.1820">
    <property type="entry name" value="alpha/beta hydrolase"/>
    <property type="match status" value="1"/>
</dbReference>
<dbReference type="STRING" id="519424.AZF04_06235"/>
<sequence>MILIENETISHIPALHVVKEDVKDESSLPVVFVLHGFKSAKEDQLPIAYLLAEKGFRVILPDAQSHGKREDSISRDEQKLALSFWNIVMTSIKEIAIIKESLEKRQLLKGPVAIVGTSMGAITLYGALTQYEWISSAAAFMGAAHYEHLANEQIKTIESKGVVIEEKDKWEVLTNLKHFDLTKQINKLNRRPLWIWHGLQDQVIPFFYSEKLYETVQDQYENHSEQLAFIREERAGHKVSRKAMFEATDWLRKQSIKNPTEVS</sequence>
<name>A0A162EFY8_9BACI</name>
<keyword evidence="3" id="KW-1185">Reference proteome</keyword>
<proteinExistence type="predicted"/>
<comment type="caution">
    <text evidence="2">The sequence shown here is derived from an EMBL/GenBank/DDBJ whole genome shotgun (WGS) entry which is preliminary data.</text>
</comment>
<dbReference type="PANTHER" id="PTHR47381">
    <property type="entry name" value="ALPHA/BETA-HYDROLASES SUPERFAMILY PROTEIN"/>
    <property type="match status" value="1"/>
</dbReference>
<dbReference type="RefSeq" id="WP_061948730.1">
    <property type="nucleotide sequence ID" value="NZ_LTAO01000012.1"/>
</dbReference>
<dbReference type="PANTHER" id="PTHR47381:SF3">
    <property type="entry name" value="ALPHA_BETA-HYDROLASES SUPERFAMILY PROTEIN"/>
    <property type="match status" value="1"/>
</dbReference>